<dbReference type="InterPro" id="IPR021660">
    <property type="entry name" value="DUF3253"/>
</dbReference>
<evidence type="ECO:0000313" key="1">
    <source>
        <dbReference type="EMBL" id="EOZ97729.1"/>
    </source>
</evidence>
<dbReference type="SUPFAM" id="SSF46785">
    <property type="entry name" value="Winged helix' DNA-binding domain"/>
    <property type="match status" value="1"/>
</dbReference>
<accession>S2DFL5</accession>
<gene>
    <name evidence="1" type="ORF">A33Q_1702</name>
</gene>
<dbReference type="AlphaFoldDB" id="S2DFL5"/>
<sequence length="91" mass="10695">MKFRKNYIESNILQLAILEMLRMRNGKSFCPSEVVRWIYPCSWKYFMSDVQIEMMKLYREDKIAVTQKGELVSKDEIPSGPVRISKAGETL</sequence>
<keyword evidence="2" id="KW-1185">Reference proteome</keyword>
<reference evidence="1 2" key="1">
    <citation type="journal article" date="2013" name="Genome Announc.">
        <title>Draft Genome Sequence of Indibacter alkaliphilus Strain LW1T, Isolated from Lonar Lake, a Haloalkaline Lake in the Buldana District of Maharashtra, India.</title>
        <authorList>
            <person name="Singh A."/>
            <person name="Kumar Jangir P."/>
            <person name="Sharma R."/>
            <person name="Singh A."/>
            <person name="Kumar Pinnaka A."/>
            <person name="Shivaji S."/>
        </authorList>
    </citation>
    <scope>NUCLEOTIDE SEQUENCE [LARGE SCALE GENOMIC DNA]</scope>
    <source>
        <strain evidence="2">CCUG 57479 / KCTC 22604 / LW1</strain>
    </source>
</reference>
<dbReference type="eggNOG" id="ENOG5033AM1">
    <property type="taxonomic scope" value="Bacteria"/>
</dbReference>
<dbReference type="STRING" id="1189612.A33Q_1702"/>
<dbReference type="Gene3D" id="1.10.10.10">
    <property type="entry name" value="Winged helix-like DNA-binding domain superfamily/Winged helix DNA-binding domain"/>
    <property type="match status" value="1"/>
</dbReference>
<evidence type="ECO:0008006" key="3">
    <source>
        <dbReference type="Google" id="ProtNLM"/>
    </source>
</evidence>
<dbReference type="Pfam" id="PF11625">
    <property type="entry name" value="DUF3253"/>
    <property type="match status" value="1"/>
</dbReference>
<dbReference type="InterPro" id="IPR036390">
    <property type="entry name" value="WH_DNA-bd_sf"/>
</dbReference>
<evidence type="ECO:0000313" key="2">
    <source>
        <dbReference type="Proteomes" id="UP000006073"/>
    </source>
</evidence>
<protein>
    <recommendedName>
        <fullName evidence="3">DUF3253 domain-containing protein</fullName>
    </recommendedName>
</protein>
<dbReference type="RefSeq" id="WP_009036217.1">
    <property type="nucleotide sequence ID" value="NZ_ALWO02000028.1"/>
</dbReference>
<dbReference type="Proteomes" id="UP000006073">
    <property type="component" value="Unassembled WGS sequence"/>
</dbReference>
<organism evidence="1 2">
    <name type="scientific">Indibacter alkaliphilus (strain CCUG 57479 / KCTC 22604 / LW1)</name>
    <dbReference type="NCBI Taxonomy" id="1189612"/>
    <lineage>
        <taxon>Bacteria</taxon>
        <taxon>Pseudomonadati</taxon>
        <taxon>Bacteroidota</taxon>
        <taxon>Cytophagia</taxon>
        <taxon>Cytophagales</taxon>
        <taxon>Cyclobacteriaceae</taxon>
    </lineage>
</organism>
<name>S2DFL5_INDAL</name>
<dbReference type="EMBL" id="ALWO02000028">
    <property type="protein sequence ID" value="EOZ97729.1"/>
    <property type="molecule type" value="Genomic_DNA"/>
</dbReference>
<dbReference type="InterPro" id="IPR036388">
    <property type="entry name" value="WH-like_DNA-bd_sf"/>
</dbReference>
<comment type="caution">
    <text evidence="1">The sequence shown here is derived from an EMBL/GenBank/DDBJ whole genome shotgun (WGS) entry which is preliminary data.</text>
</comment>
<proteinExistence type="predicted"/>